<dbReference type="CDD" id="cd06225">
    <property type="entry name" value="HAMP"/>
    <property type="match status" value="1"/>
</dbReference>
<dbReference type="Proteomes" id="UP000307702">
    <property type="component" value="Unassembled WGS sequence"/>
</dbReference>
<dbReference type="SMART" id="SM00283">
    <property type="entry name" value="MA"/>
    <property type="match status" value="1"/>
</dbReference>
<keyword evidence="2 4" id="KW-0807">Transducer</keyword>
<feature type="domain" description="HAMP" evidence="7">
    <location>
        <begin position="373"/>
        <end position="427"/>
    </location>
</feature>
<dbReference type="OrthoDB" id="2489132at2"/>
<evidence type="ECO:0000259" key="7">
    <source>
        <dbReference type="PROSITE" id="PS50885"/>
    </source>
</evidence>
<dbReference type="AlphaFoldDB" id="A0A8H2JPE8"/>
<dbReference type="GO" id="GO:0007165">
    <property type="term" value="P:signal transduction"/>
    <property type="evidence" value="ECO:0007669"/>
    <property type="project" value="UniProtKB-KW"/>
</dbReference>
<evidence type="ECO:0000313" key="9">
    <source>
        <dbReference type="Proteomes" id="UP000307702"/>
    </source>
</evidence>
<dbReference type="EMBL" id="SZVP01000003">
    <property type="protein sequence ID" value="TMM46313.1"/>
    <property type="molecule type" value="Genomic_DNA"/>
</dbReference>
<evidence type="ECO:0000256" key="1">
    <source>
        <dbReference type="ARBA" id="ARBA00004370"/>
    </source>
</evidence>
<keyword evidence="5" id="KW-0472">Membrane</keyword>
<feature type="transmembrane region" description="Helical" evidence="5">
    <location>
        <begin position="353"/>
        <end position="372"/>
    </location>
</feature>
<feature type="domain" description="Methyl-accepting transducer" evidence="6">
    <location>
        <begin position="432"/>
        <end position="668"/>
    </location>
</feature>
<keyword evidence="5" id="KW-1133">Transmembrane helix</keyword>
<dbReference type="GO" id="GO:0006935">
    <property type="term" value="P:chemotaxis"/>
    <property type="evidence" value="ECO:0007669"/>
    <property type="project" value="UniProtKB-ARBA"/>
</dbReference>
<dbReference type="PROSITE" id="PS50885">
    <property type="entry name" value="HAMP"/>
    <property type="match status" value="1"/>
</dbReference>
<keyword evidence="9" id="KW-1185">Reference proteome</keyword>
<dbReference type="CDD" id="cd12913">
    <property type="entry name" value="PDC1_MCP_like"/>
    <property type="match status" value="1"/>
</dbReference>
<protein>
    <submittedName>
        <fullName evidence="8">Methyl-accepting chemotaxis protein</fullName>
    </submittedName>
</protein>
<dbReference type="InterPro" id="IPR004089">
    <property type="entry name" value="MCPsignal_dom"/>
</dbReference>
<gene>
    <name evidence="8" type="ORF">FCS21_04935</name>
</gene>
<evidence type="ECO:0000259" key="6">
    <source>
        <dbReference type="PROSITE" id="PS50111"/>
    </source>
</evidence>
<comment type="subcellular location">
    <subcellularLocation>
        <location evidence="1">Membrane</location>
    </subcellularLocation>
</comment>
<dbReference type="InterPro" id="IPR003660">
    <property type="entry name" value="HAMP_dom"/>
</dbReference>
<dbReference type="CDD" id="cd11386">
    <property type="entry name" value="MCP_signal"/>
    <property type="match status" value="1"/>
</dbReference>
<dbReference type="Gene3D" id="3.30.450.20">
    <property type="entry name" value="PAS domain"/>
    <property type="match status" value="1"/>
</dbReference>
<dbReference type="PROSITE" id="PS50111">
    <property type="entry name" value="CHEMOTAXIS_TRANSDUC_2"/>
    <property type="match status" value="1"/>
</dbReference>
<dbReference type="Pfam" id="PF00015">
    <property type="entry name" value="MCPsignal"/>
    <property type="match status" value="1"/>
</dbReference>
<evidence type="ECO:0000256" key="4">
    <source>
        <dbReference type="PROSITE-ProRule" id="PRU00284"/>
    </source>
</evidence>
<dbReference type="PANTHER" id="PTHR32089:SF112">
    <property type="entry name" value="LYSOZYME-LIKE PROTEIN-RELATED"/>
    <property type="match status" value="1"/>
</dbReference>
<sequence length="704" mass="76597">MLLSKRDSIQKKVTLLFVSIVLLCAIGFGVLTSKTLSSLSNEQIAATKTLLKKSVLNSMNDAGQLSSERISKLLKQSFAPALILAETLSKTAYPNKPFNREIVQDLSRFNLAATPTISALYTHFEVNGYDGLDNTFVDFGQHSSPTGTLEIYWIKENGQAIFYPEENPEDKYNSTKDENGIRTAEFYLCSKDALTPCALDPYLYEIEPGRKELMTTLTAPIIVSNQFRGIVGVDINLPIVQQWITEQSKSLFEGNASISLFSQKDMLIASSGYPDQLSKKASDVNAELAAILKNSDKLITSDSNWHVKVPLFISEANVTWTLIISVPEKVALASVLAMTEKANESYNKALTNLLFFSVLFLAAAIFFAIWLARSITSPIKLLSASIQELADREGDLTQKVNVKSHEELILLAAGFNKFINKLAEMIGSSKTFSIELVGKFSELENIAHDVENDTQAQQVNLDSIATAMTEMAAASNEVATLAVETANGGKHANALLQETQDILEASVQNVQELAHNMALTSEQISQVAAHSSDITGIVETIRSIADQTNLLALNAAIEAARAGEQGRGFAVVADEVRSLAARTQASTQDISDLIANLQIDVNKAVETLDANKDSITGTVDKTSTSFERLSQTMASIKVMSESTEQVATAAEEQSHVAEDINIRLVSVSDSSTGLAELGQRLQKNSAYSKKIVEQIEAELSRLKC</sequence>
<dbReference type="Gene3D" id="1.10.287.950">
    <property type="entry name" value="Methyl-accepting chemotaxis protein"/>
    <property type="match status" value="1"/>
</dbReference>
<keyword evidence="5" id="KW-0812">Transmembrane</keyword>
<dbReference type="SMART" id="SM00304">
    <property type="entry name" value="HAMP"/>
    <property type="match status" value="1"/>
</dbReference>
<evidence type="ECO:0000313" key="8">
    <source>
        <dbReference type="EMBL" id="TMM46313.1"/>
    </source>
</evidence>
<evidence type="ECO:0000256" key="2">
    <source>
        <dbReference type="ARBA" id="ARBA00023224"/>
    </source>
</evidence>
<dbReference type="GO" id="GO:0016020">
    <property type="term" value="C:membrane"/>
    <property type="evidence" value="ECO:0007669"/>
    <property type="project" value="UniProtKB-SubCell"/>
</dbReference>
<organism evidence="8 9">
    <name type="scientific">Colwellia ponticola</name>
    <dbReference type="NCBI Taxonomy" id="2304625"/>
    <lineage>
        <taxon>Bacteria</taxon>
        <taxon>Pseudomonadati</taxon>
        <taxon>Pseudomonadota</taxon>
        <taxon>Gammaproteobacteria</taxon>
        <taxon>Alteromonadales</taxon>
        <taxon>Colwelliaceae</taxon>
        <taxon>Colwellia</taxon>
    </lineage>
</organism>
<comment type="caution">
    <text evidence="8">The sequence shown here is derived from an EMBL/GenBank/DDBJ whole genome shotgun (WGS) entry which is preliminary data.</text>
</comment>
<dbReference type="FunFam" id="1.10.287.950:FF:000001">
    <property type="entry name" value="Methyl-accepting chemotaxis sensory transducer"/>
    <property type="match status" value="1"/>
</dbReference>
<dbReference type="SUPFAM" id="SSF58104">
    <property type="entry name" value="Methyl-accepting chemotaxis protein (MCP) signaling domain"/>
    <property type="match status" value="1"/>
</dbReference>
<dbReference type="PANTHER" id="PTHR32089">
    <property type="entry name" value="METHYL-ACCEPTING CHEMOTAXIS PROTEIN MCPB"/>
    <property type="match status" value="1"/>
</dbReference>
<reference evidence="8 9" key="1">
    <citation type="submission" date="2019-05" db="EMBL/GenBank/DDBJ databases">
        <title>Colwellia ponticola sp. nov., isolated from seawater.</title>
        <authorList>
            <person name="Yoon J.-H."/>
        </authorList>
    </citation>
    <scope>NUCLEOTIDE SEQUENCE [LARGE SCALE GENOMIC DNA]</scope>
    <source>
        <strain evidence="8 9">OISW-25</strain>
    </source>
</reference>
<dbReference type="Pfam" id="PF00672">
    <property type="entry name" value="HAMP"/>
    <property type="match status" value="1"/>
</dbReference>
<accession>A0A8H2JPE8</accession>
<evidence type="ECO:0000256" key="5">
    <source>
        <dbReference type="SAM" id="Phobius"/>
    </source>
</evidence>
<dbReference type="RefSeq" id="WP_138621032.1">
    <property type="nucleotide sequence ID" value="NZ_SZVP01000003.1"/>
</dbReference>
<name>A0A8H2JPE8_9GAMM</name>
<evidence type="ECO:0000256" key="3">
    <source>
        <dbReference type="ARBA" id="ARBA00029447"/>
    </source>
</evidence>
<proteinExistence type="inferred from homology"/>
<comment type="similarity">
    <text evidence="3">Belongs to the methyl-accepting chemotaxis (MCP) protein family.</text>
</comment>
<dbReference type="Gene3D" id="6.10.340.10">
    <property type="match status" value="1"/>
</dbReference>